<reference evidence="4" key="1">
    <citation type="submission" date="2025-08" db="UniProtKB">
        <authorList>
            <consortium name="RefSeq"/>
        </authorList>
    </citation>
    <scope>IDENTIFICATION</scope>
    <source>
        <tissue evidence="4">Whole body</tissue>
    </source>
</reference>
<feature type="transmembrane region" description="Helical" evidence="1">
    <location>
        <begin position="12"/>
        <end position="33"/>
    </location>
</feature>
<sequence length="615" mass="70563">METEEEDHVISALASIGLNVILKINISLCRIVLLLRKERNLRKVIVLSSKENCLDRLKICLRDSKYDNVIFVVNTIIDNHLFEILQGIRQEPGYKKLQIVDLQDAKAPKFSLQNEFYESQIKLNLCENVLTPNGEWGTCRWVPLSVKSTSSLRWKAQINKLSSLEWTEDLPLFRRKNESIVKVEFPTFDLNVYEYCLKNDVSLESQISITEYSGTDEKGHRVMGLVDNLTISNEILPDPDLTDGQAFINLSLLYNFDVYTTYETEAEKRVIESIRPSLPQTHISKGFDFVVANYSILDNMVDCLDIVKTLKHLVMIYDCKGPSYNPIPLSNFIQSLSIYDYCLQDLIKLPAKIKREAADLVRTALKMGSLKPIISRRLFLQGATEERNINACERYGKIEQGVKKLIIASDMSIKGHEYAVLKWRKNGVTVIVRHENDLSNVTCIEKLFKEVLTIGPLDGIFDLQRMEIDSSISSFKYFKVTEIIDEYSRKFCLSHVKFCIFSSFDLDGDGLRDTNIEKLCKIRKESSLHGLFILLPNLLENAVVDDKFKNVYYKKMSLLLKRLNSILCTKSSVIAVRHLIKDNSVDDNEQNILVGETDKEVIHFIFMSLILLSSF</sequence>
<dbReference type="Gene3D" id="3.40.50.720">
    <property type="entry name" value="NAD(P)-binding Rossmann-like Domain"/>
    <property type="match status" value="2"/>
</dbReference>
<proteinExistence type="predicted"/>
<protein>
    <submittedName>
        <fullName evidence="4">Uncharacterized protein LOC107067898</fullName>
    </submittedName>
</protein>
<name>A0ABM1IGH0_POLDO</name>
<dbReference type="RefSeq" id="XP_015179307.1">
    <property type="nucleotide sequence ID" value="XM_015323821.1"/>
</dbReference>
<evidence type="ECO:0000313" key="4">
    <source>
        <dbReference type="RefSeq" id="XP_015179307.1"/>
    </source>
</evidence>
<organism evidence="3 4">
    <name type="scientific">Polistes dominula</name>
    <name type="common">European paper wasp</name>
    <name type="synonym">Vespa dominula</name>
    <dbReference type="NCBI Taxonomy" id="743375"/>
    <lineage>
        <taxon>Eukaryota</taxon>
        <taxon>Metazoa</taxon>
        <taxon>Ecdysozoa</taxon>
        <taxon>Arthropoda</taxon>
        <taxon>Hexapoda</taxon>
        <taxon>Insecta</taxon>
        <taxon>Pterygota</taxon>
        <taxon>Neoptera</taxon>
        <taxon>Endopterygota</taxon>
        <taxon>Hymenoptera</taxon>
        <taxon>Apocrita</taxon>
        <taxon>Aculeata</taxon>
        <taxon>Vespoidea</taxon>
        <taxon>Vespidae</taxon>
        <taxon>Polistinae</taxon>
        <taxon>Polistini</taxon>
        <taxon>Polistes</taxon>
    </lineage>
</organism>
<dbReference type="Gene3D" id="3.90.180.10">
    <property type="entry name" value="Medium-chain alcohol dehydrogenases, catalytic domain"/>
    <property type="match status" value="1"/>
</dbReference>
<evidence type="ECO:0000313" key="3">
    <source>
        <dbReference type="Proteomes" id="UP000694924"/>
    </source>
</evidence>
<feature type="domain" description="Fatty acid synthase pseudo-KR" evidence="2">
    <location>
        <begin position="55"/>
        <end position="144"/>
    </location>
</feature>
<dbReference type="GeneID" id="107067898"/>
<keyword evidence="3" id="KW-1185">Reference proteome</keyword>
<accession>A0ABM1IGH0</accession>
<keyword evidence="1" id="KW-0812">Transmembrane</keyword>
<dbReference type="Proteomes" id="UP000694924">
    <property type="component" value="Unplaced"/>
</dbReference>
<keyword evidence="1" id="KW-1133">Transmembrane helix</keyword>
<keyword evidence="1" id="KW-0472">Membrane</keyword>
<dbReference type="InterPro" id="IPR049391">
    <property type="entry name" value="FAS_pseudo-KR"/>
</dbReference>
<dbReference type="Pfam" id="PF21149">
    <property type="entry name" value="FAS_pseudo-KR"/>
    <property type="match status" value="1"/>
</dbReference>
<gene>
    <name evidence="4" type="primary">LOC107067898</name>
</gene>
<evidence type="ECO:0000256" key="1">
    <source>
        <dbReference type="SAM" id="Phobius"/>
    </source>
</evidence>
<evidence type="ECO:0000259" key="2">
    <source>
        <dbReference type="Pfam" id="PF21149"/>
    </source>
</evidence>